<evidence type="ECO:0000313" key="1">
    <source>
        <dbReference type="EMBL" id="PWN48654.1"/>
    </source>
</evidence>
<sequence>MAFLHPTPLFRSSLTAAFKLEGGHRSESPHKQDPGPPTPPVHPPCRRVSQRLDSIRFRSIHALTGLARSLKWTRVTRHSLLTTQDYSHALQFGWYASPTRNTHTVARIKKHGSIPHRRGFSFSFPVFLSFSPPYVPSDPLPLLPRSPSASTHLSPL</sequence>
<evidence type="ECO:0000313" key="2">
    <source>
        <dbReference type="Proteomes" id="UP000245626"/>
    </source>
</evidence>
<gene>
    <name evidence="1" type="ORF">IE53DRAFT_184373</name>
</gene>
<organism evidence="1 2">
    <name type="scientific">Violaceomyces palustris</name>
    <dbReference type="NCBI Taxonomy" id="1673888"/>
    <lineage>
        <taxon>Eukaryota</taxon>
        <taxon>Fungi</taxon>
        <taxon>Dikarya</taxon>
        <taxon>Basidiomycota</taxon>
        <taxon>Ustilaginomycotina</taxon>
        <taxon>Ustilaginomycetes</taxon>
        <taxon>Violaceomycetales</taxon>
        <taxon>Violaceomycetaceae</taxon>
        <taxon>Violaceomyces</taxon>
    </lineage>
</organism>
<protein>
    <submittedName>
        <fullName evidence="1">Uncharacterized protein</fullName>
    </submittedName>
</protein>
<reference evidence="1 2" key="1">
    <citation type="journal article" date="2018" name="Mol. Biol. Evol.">
        <title>Broad Genomic Sampling Reveals a Smut Pathogenic Ancestry of the Fungal Clade Ustilaginomycotina.</title>
        <authorList>
            <person name="Kijpornyongpan T."/>
            <person name="Mondo S.J."/>
            <person name="Barry K."/>
            <person name="Sandor L."/>
            <person name="Lee J."/>
            <person name="Lipzen A."/>
            <person name="Pangilinan J."/>
            <person name="LaButti K."/>
            <person name="Hainaut M."/>
            <person name="Henrissat B."/>
            <person name="Grigoriev I.V."/>
            <person name="Spatafora J.W."/>
            <person name="Aime M.C."/>
        </authorList>
    </citation>
    <scope>NUCLEOTIDE SEQUENCE [LARGE SCALE GENOMIC DNA]</scope>
    <source>
        <strain evidence="1 2">SA 807</strain>
    </source>
</reference>
<name>A0ACD0NSC5_9BASI</name>
<proteinExistence type="predicted"/>
<dbReference type="EMBL" id="KZ820163">
    <property type="protein sequence ID" value="PWN48654.1"/>
    <property type="molecule type" value="Genomic_DNA"/>
</dbReference>
<dbReference type="Proteomes" id="UP000245626">
    <property type="component" value="Unassembled WGS sequence"/>
</dbReference>
<keyword evidence="2" id="KW-1185">Reference proteome</keyword>
<accession>A0ACD0NSC5</accession>